<name>A0AA38L6W9_TAXCH</name>
<reference evidence="1 2" key="1">
    <citation type="journal article" date="2021" name="Nat. Plants">
        <title>The Taxus genome provides insights into paclitaxel biosynthesis.</title>
        <authorList>
            <person name="Xiong X."/>
            <person name="Gou J."/>
            <person name="Liao Q."/>
            <person name="Li Y."/>
            <person name="Zhou Q."/>
            <person name="Bi G."/>
            <person name="Li C."/>
            <person name="Du R."/>
            <person name="Wang X."/>
            <person name="Sun T."/>
            <person name="Guo L."/>
            <person name="Liang H."/>
            <person name="Lu P."/>
            <person name="Wu Y."/>
            <person name="Zhang Z."/>
            <person name="Ro D.K."/>
            <person name="Shang Y."/>
            <person name="Huang S."/>
            <person name="Yan J."/>
        </authorList>
    </citation>
    <scope>NUCLEOTIDE SEQUENCE [LARGE SCALE GENOMIC DNA]</scope>
    <source>
        <strain evidence="1">Ta-2019</strain>
    </source>
</reference>
<protein>
    <submittedName>
        <fullName evidence="1">Uncharacterized protein</fullName>
    </submittedName>
</protein>
<organism evidence="1 2">
    <name type="scientific">Taxus chinensis</name>
    <name type="common">Chinese yew</name>
    <name type="synonym">Taxus wallichiana var. chinensis</name>
    <dbReference type="NCBI Taxonomy" id="29808"/>
    <lineage>
        <taxon>Eukaryota</taxon>
        <taxon>Viridiplantae</taxon>
        <taxon>Streptophyta</taxon>
        <taxon>Embryophyta</taxon>
        <taxon>Tracheophyta</taxon>
        <taxon>Spermatophyta</taxon>
        <taxon>Pinopsida</taxon>
        <taxon>Pinidae</taxon>
        <taxon>Conifers II</taxon>
        <taxon>Cupressales</taxon>
        <taxon>Taxaceae</taxon>
        <taxon>Taxus</taxon>
    </lineage>
</organism>
<comment type="caution">
    <text evidence="1">The sequence shown here is derived from an EMBL/GenBank/DDBJ whole genome shotgun (WGS) entry which is preliminary data.</text>
</comment>
<dbReference type="AlphaFoldDB" id="A0AA38L6W9"/>
<keyword evidence="2" id="KW-1185">Reference proteome</keyword>
<evidence type="ECO:0000313" key="1">
    <source>
        <dbReference type="EMBL" id="KAH9309877.1"/>
    </source>
</evidence>
<gene>
    <name evidence="1" type="ORF">KI387_037788</name>
</gene>
<feature type="non-terminal residue" evidence="1">
    <location>
        <position position="62"/>
    </location>
</feature>
<dbReference type="Proteomes" id="UP000824469">
    <property type="component" value="Unassembled WGS sequence"/>
</dbReference>
<proteinExistence type="predicted"/>
<evidence type="ECO:0000313" key="2">
    <source>
        <dbReference type="Proteomes" id="UP000824469"/>
    </source>
</evidence>
<sequence length="62" mass="6867">MLMRCNKEGWCAKEGARLVLAAYSLHYVKVWRALRAQKVFDACSKHEGCASGTDLIHAAEGD</sequence>
<dbReference type="EMBL" id="JAHRHJ020000007">
    <property type="protein sequence ID" value="KAH9309877.1"/>
    <property type="molecule type" value="Genomic_DNA"/>
</dbReference>
<accession>A0AA38L6W9</accession>